<dbReference type="InterPro" id="IPR051448">
    <property type="entry name" value="CdaR-like_regulators"/>
</dbReference>
<dbReference type="EMBL" id="JBFARM010000001">
    <property type="protein sequence ID" value="MEV4284438.1"/>
    <property type="molecule type" value="Genomic_DNA"/>
</dbReference>
<dbReference type="Gene3D" id="1.10.10.2840">
    <property type="entry name" value="PucR C-terminal helix-turn-helix domain"/>
    <property type="match status" value="1"/>
</dbReference>
<keyword evidence="3" id="KW-1185">Reference proteome</keyword>
<evidence type="ECO:0000313" key="3">
    <source>
        <dbReference type="Proteomes" id="UP001552427"/>
    </source>
</evidence>
<dbReference type="InterPro" id="IPR025736">
    <property type="entry name" value="PucR_C-HTH_dom"/>
</dbReference>
<sequence length="335" mass="34673">MRELAGRVAALDPEAGAALRVIAYFDELAGHPAGLGSVVRGAAFLAGCPARLVDDARHLRIRIGPDGVPLDAREPVLACWPAQDVTPGGGARLLLERERPGSVLDAVILERAAGVARTVLERTRGRAAPDDPAWVEVLVDGHAAEHERRAAAARLGLTGPARAIAVHGEAARVQPMPPGGGPADPGVPAGRRAGIGVTVPVLDLPASWESARTALRFTAAGGEHDPGPRLVHAGDLGTLTTLAAAIHPGTPPPADVDALRRAAVAAPWMLATLDAVVTAPSLRAAAGVLHVHHSTLQARLAQASGLLGWDVTEPPGRLRLHLALIARRLHRNELT</sequence>
<dbReference type="PANTHER" id="PTHR33744">
    <property type="entry name" value="CARBOHYDRATE DIACID REGULATOR"/>
    <property type="match status" value="1"/>
</dbReference>
<dbReference type="RefSeq" id="WP_364444812.1">
    <property type="nucleotide sequence ID" value="NZ_JBFARM010000001.1"/>
</dbReference>
<evidence type="ECO:0000259" key="1">
    <source>
        <dbReference type="Pfam" id="PF13556"/>
    </source>
</evidence>
<name>A0ABV3GVY5_9ACTN</name>
<comment type="caution">
    <text evidence="2">The sequence shown here is derived from an EMBL/GenBank/DDBJ whole genome shotgun (WGS) entry which is preliminary data.</text>
</comment>
<evidence type="ECO:0000313" key="2">
    <source>
        <dbReference type="EMBL" id="MEV4284438.1"/>
    </source>
</evidence>
<feature type="domain" description="PucR C-terminal helix-turn-helix" evidence="1">
    <location>
        <begin position="270"/>
        <end position="326"/>
    </location>
</feature>
<dbReference type="Pfam" id="PF13556">
    <property type="entry name" value="HTH_30"/>
    <property type="match status" value="1"/>
</dbReference>
<reference evidence="2 3" key="1">
    <citation type="submission" date="2024-06" db="EMBL/GenBank/DDBJ databases">
        <title>The Natural Products Discovery Center: Release of the First 8490 Sequenced Strains for Exploring Actinobacteria Biosynthetic Diversity.</title>
        <authorList>
            <person name="Kalkreuter E."/>
            <person name="Kautsar S.A."/>
            <person name="Yang D."/>
            <person name="Bader C.D."/>
            <person name="Teijaro C.N."/>
            <person name="Fluegel L."/>
            <person name="Davis C.M."/>
            <person name="Simpson J.R."/>
            <person name="Lauterbach L."/>
            <person name="Steele A.D."/>
            <person name="Gui C."/>
            <person name="Meng S."/>
            <person name="Li G."/>
            <person name="Viehrig K."/>
            <person name="Ye F."/>
            <person name="Su P."/>
            <person name="Kiefer A.F."/>
            <person name="Nichols A."/>
            <person name="Cepeda A.J."/>
            <person name="Yan W."/>
            <person name="Fan B."/>
            <person name="Jiang Y."/>
            <person name="Adhikari A."/>
            <person name="Zheng C.-J."/>
            <person name="Schuster L."/>
            <person name="Cowan T.M."/>
            <person name="Smanski M.J."/>
            <person name="Chevrette M.G."/>
            <person name="De Carvalho L.P.S."/>
            <person name="Shen B."/>
        </authorList>
    </citation>
    <scope>NUCLEOTIDE SEQUENCE [LARGE SCALE GENOMIC DNA]</scope>
    <source>
        <strain evidence="2 3">NPDC049574</strain>
    </source>
</reference>
<organism evidence="2 3">
    <name type="scientific">Nonomuraea bangladeshensis</name>
    <dbReference type="NCBI Taxonomy" id="404385"/>
    <lineage>
        <taxon>Bacteria</taxon>
        <taxon>Bacillati</taxon>
        <taxon>Actinomycetota</taxon>
        <taxon>Actinomycetes</taxon>
        <taxon>Streptosporangiales</taxon>
        <taxon>Streptosporangiaceae</taxon>
        <taxon>Nonomuraea</taxon>
    </lineage>
</organism>
<gene>
    <name evidence="2" type="ORF">AB0K40_02940</name>
</gene>
<dbReference type="Proteomes" id="UP001552427">
    <property type="component" value="Unassembled WGS sequence"/>
</dbReference>
<proteinExistence type="predicted"/>
<dbReference type="InterPro" id="IPR042070">
    <property type="entry name" value="PucR_C-HTH_sf"/>
</dbReference>
<accession>A0ABV3GVY5</accession>
<protein>
    <submittedName>
        <fullName evidence="2">Helix-turn-helix domain-containing protein</fullName>
    </submittedName>
</protein>
<dbReference type="PANTHER" id="PTHR33744:SF1">
    <property type="entry name" value="DNA-BINDING TRANSCRIPTIONAL ACTIVATOR ADER"/>
    <property type="match status" value="1"/>
</dbReference>